<dbReference type="PROSITE" id="PS50110">
    <property type="entry name" value="RESPONSE_REGULATORY"/>
    <property type="match status" value="1"/>
</dbReference>
<keyword evidence="5" id="KW-1185">Reference proteome</keyword>
<protein>
    <submittedName>
        <fullName evidence="4">Response regulator</fullName>
    </submittedName>
</protein>
<dbReference type="InterPro" id="IPR050595">
    <property type="entry name" value="Bact_response_regulator"/>
</dbReference>
<dbReference type="Pfam" id="PF00072">
    <property type="entry name" value="Response_reg"/>
    <property type="match status" value="1"/>
</dbReference>
<dbReference type="GO" id="GO:0000160">
    <property type="term" value="P:phosphorelay signal transduction system"/>
    <property type="evidence" value="ECO:0007669"/>
    <property type="project" value="InterPro"/>
</dbReference>
<dbReference type="Gene3D" id="3.40.50.2300">
    <property type="match status" value="1"/>
</dbReference>
<dbReference type="EMBL" id="JAEPWM010000004">
    <property type="protein sequence ID" value="MBK6006758.1"/>
    <property type="molecule type" value="Genomic_DNA"/>
</dbReference>
<evidence type="ECO:0000313" key="5">
    <source>
        <dbReference type="Proteomes" id="UP000630528"/>
    </source>
</evidence>
<dbReference type="SUPFAM" id="SSF52172">
    <property type="entry name" value="CheY-like"/>
    <property type="match status" value="1"/>
</dbReference>
<dbReference type="AlphaFoldDB" id="A0A934TSU6"/>
<evidence type="ECO:0000256" key="1">
    <source>
        <dbReference type="ARBA" id="ARBA00022553"/>
    </source>
</evidence>
<dbReference type="PANTHER" id="PTHR44591">
    <property type="entry name" value="STRESS RESPONSE REGULATOR PROTEIN 1"/>
    <property type="match status" value="1"/>
</dbReference>
<dbReference type="PANTHER" id="PTHR44591:SF3">
    <property type="entry name" value="RESPONSE REGULATORY DOMAIN-CONTAINING PROTEIN"/>
    <property type="match status" value="1"/>
</dbReference>
<dbReference type="InterPro" id="IPR001789">
    <property type="entry name" value="Sig_transdc_resp-reg_receiver"/>
</dbReference>
<comment type="caution">
    <text evidence="4">The sequence shown here is derived from an EMBL/GenBank/DDBJ whole genome shotgun (WGS) entry which is preliminary data.</text>
</comment>
<accession>A0A934TSU6</accession>
<dbReference type="CDD" id="cd17546">
    <property type="entry name" value="REC_hyHK_CKI1_RcsC-like"/>
    <property type="match status" value="1"/>
</dbReference>
<reference evidence="4" key="2">
    <citation type="submission" date="2021-01" db="EMBL/GenBank/DDBJ databases">
        <authorList>
            <person name="Kang M."/>
        </authorList>
    </citation>
    <scope>NUCLEOTIDE SEQUENCE</scope>
    <source>
        <strain evidence="4">KACC 17527</strain>
    </source>
</reference>
<dbReference type="InterPro" id="IPR011006">
    <property type="entry name" value="CheY-like_superfamily"/>
</dbReference>
<proteinExistence type="predicted"/>
<name>A0A934TSU6_9BURK</name>
<keyword evidence="1 2" id="KW-0597">Phosphoprotein</keyword>
<feature type="domain" description="Response regulatory" evidence="3">
    <location>
        <begin position="14"/>
        <end position="130"/>
    </location>
</feature>
<sequence length="132" mass="13919">MNPPSPQPAGNAPLVLVVDDQPESARHVAEVLELVGYRTLLAFDGEAAVSLCLEHQPAAVILDLHMPVMGGLVACTHIRRQPDGSKMRLIALTGSTSAESRVAAELAGFDHFLAKPLMTATLLRVLPPLPGA</sequence>
<feature type="modified residue" description="4-aspartylphosphate" evidence="2">
    <location>
        <position position="63"/>
    </location>
</feature>
<reference evidence="4" key="1">
    <citation type="journal article" date="2012" name="J. Microbiol. Biotechnol.">
        <title>Ramlibacter ginsenosidimutans sp. nov., with ginsenoside-converting activity.</title>
        <authorList>
            <person name="Wang L."/>
            <person name="An D.S."/>
            <person name="Kim S.G."/>
            <person name="Jin F.X."/>
            <person name="Kim S.C."/>
            <person name="Lee S.T."/>
            <person name="Im W.T."/>
        </authorList>
    </citation>
    <scope>NUCLEOTIDE SEQUENCE</scope>
    <source>
        <strain evidence="4">KACC 17527</strain>
    </source>
</reference>
<evidence type="ECO:0000256" key="2">
    <source>
        <dbReference type="PROSITE-ProRule" id="PRU00169"/>
    </source>
</evidence>
<dbReference type="SMART" id="SM00448">
    <property type="entry name" value="REC"/>
    <property type="match status" value="1"/>
</dbReference>
<gene>
    <name evidence="4" type="ORF">JJB11_11715</name>
</gene>
<dbReference type="Proteomes" id="UP000630528">
    <property type="component" value="Unassembled WGS sequence"/>
</dbReference>
<dbReference type="RefSeq" id="WP_201170873.1">
    <property type="nucleotide sequence ID" value="NZ_JAEPWM010000004.1"/>
</dbReference>
<evidence type="ECO:0000313" key="4">
    <source>
        <dbReference type="EMBL" id="MBK6006758.1"/>
    </source>
</evidence>
<organism evidence="4 5">
    <name type="scientific">Ramlibacter ginsenosidimutans</name>
    <dbReference type="NCBI Taxonomy" id="502333"/>
    <lineage>
        <taxon>Bacteria</taxon>
        <taxon>Pseudomonadati</taxon>
        <taxon>Pseudomonadota</taxon>
        <taxon>Betaproteobacteria</taxon>
        <taxon>Burkholderiales</taxon>
        <taxon>Comamonadaceae</taxon>
        <taxon>Ramlibacter</taxon>
    </lineage>
</organism>
<evidence type="ECO:0000259" key="3">
    <source>
        <dbReference type="PROSITE" id="PS50110"/>
    </source>
</evidence>